<dbReference type="AlphaFoldDB" id="A0A6A4I1Z7"/>
<feature type="domain" description="F-box" evidence="1">
    <location>
        <begin position="1"/>
        <end position="50"/>
    </location>
</feature>
<keyword evidence="3" id="KW-1185">Reference proteome</keyword>
<dbReference type="SUPFAM" id="SSF81383">
    <property type="entry name" value="F-box domain"/>
    <property type="match status" value="1"/>
</dbReference>
<evidence type="ECO:0000313" key="2">
    <source>
        <dbReference type="EMBL" id="KAE9403237.1"/>
    </source>
</evidence>
<proteinExistence type="predicted"/>
<dbReference type="EMBL" id="ML769427">
    <property type="protein sequence ID" value="KAE9403237.1"/>
    <property type="molecule type" value="Genomic_DNA"/>
</dbReference>
<dbReference type="InterPro" id="IPR036047">
    <property type="entry name" value="F-box-like_dom_sf"/>
</dbReference>
<dbReference type="InterPro" id="IPR001810">
    <property type="entry name" value="F-box_dom"/>
</dbReference>
<dbReference type="Proteomes" id="UP000799118">
    <property type="component" value="Unassembled WGS sequence"/>
</dbReference>
<accession>A0A6A4I1Z7</accession>
<dbReference type="PROSITE" id="PS50181">
    <property type="entry name" value="FBOX"/>
    <property type="match status" value="1"/>
</dbReference>
<name>A0A6A4I1Z7_9AGAR</name>
<dbReference type="OrthoDB" id="3226064at2759"/>
<protein>
    <recommendedName>
        <fullName evidence="1">F-box domain-containing protein</fullName>
    </recommendedName>
</protein>
<gene>
    <name evidence="2" type="ORF">BT96DRAFT_1082018</name>
</gene>
<evidence type="ECO:0000259" key="1">
    <source>
        <dbReference type="PROSITE" id="PS50181"/>
    </source>
</evidence>
<dbReference type="CDD" id="cd09917">
    <property type="entry name" value="F-box_SF"/>
    <property type="match status" value="1"/>
</dbReference>
<evidence type="ECO:0000313" key="3">
    <source>
        <dbReference type="Proteomes" id="UP000799118"/>
    </source>
</evidence>
<sequence length="384" mass="43316">MTILHELPVETFEEILAHCDPLEVAAVSRCDRFCYELINNAPDQHLWRALYLAQPFDDPTRCVSQNGKPRVEQFDWKSELQAIIRARTILKDASICKSHERTQISTDKLSQNLRWVSHLTAGGVFLDLHGLESEEEEETRLRAKIHTLVGLTPADYNLSSRLAAKGYVYNMRHYNWGNEFGPFLPSNTEGSGVAEVNWVHMKHIHRIIAMHLGEMANDTPLSYPYTQAIIPEGMKLDEVEDWAGINGTWLASFCFLNHQVLLSEPDKSVLARPDSEDVMRTIQLTVQVTHVKADPKHPGRPKIYFVGVIADPSTATLNGHVRMTDDDEIRWSFVSGEQGEVVWSCEGVQVGGVRSTTIYHEDDDPIGPVWLRKLPQDAAPPSST</sequence>
<reference evidence="2" key="1">
    <citation type="journal article" date="2019" name="Environ. Microbiol.">
        <title>Fungal ecological strategies reflected in gene transcription - a case study of two litter decomposers.</title>
        <authorList>
            <person name="Barbi F."/>
            <person name="Kohler A."/>
            <person name="Barry K."/>
            <person name="Baskaran P."/>
            <person name="Daum C."/>
            <person name="Fauchery L."/>
            <person name="Ihrmark K."/>
            <person name="Kuo A."/>
            <person name="LaButti K."/>
            <person name="Lipzen A."/>
            <person name="Morin E."/>
            <person name="Grigoriev I.V."/>
            <person name="Henrissat B."/>
            <person name="Lindahl B."/>
            <person name="Martin F."/>
        </authorList>
    </citation>
    <scope>NUCLEOTIDE SEQUENCE</scope>
    <source>
        <strain evidence="2">JB14</strain>
    </source>
</reference>
<organism evidence="2 3">
    <name type="scientific">Gymnopus androsaceus JB14</name>
    <dbReference type="NCBI Taxonomy" id="1447944"/>
    <lineage>
        <taxon>Eukaryota</taxon>
        <taxon>Fungi</taxon>
        <taxon>Dikarya</taxon>
        <taxon>Basidiomycota</taxon>
        <taxon>Agaricomycotina</taxon>
        <taxon>Agaricomycetes</taxon>
        <taxon>Agaricomycetidae</taxon>
        <taxon>Agaricales</taxon>
        <taxon>Marasmiineae</taxon>
        <taxon>Omphalotaceae</taxon>
        <taxon>Gymnopus</taxon>
    </lineage>
</organism>